<proteinExistence type="predicted"/>
<evidence type="ECO:0000259" key="1">
    <source>
        <dbReference type="Pfam" id="PF09722"/>
    </source>
</evidence>
<gene>
    <name evidence="2" type="ORF">KZJ38_18350</name>
</gene>
<evidence type="ECO:0000313" key="2">
    <source>
        <dbReference type="EMBL" id="QYD68211.1"/>
    </source>
</evidence>
<dbReference type="Pfam" id="PF09722">
    <property type="entry name" value="Xre_MbcA_ParS_C"/>
    <property type="match status" value="1"/>
</dbReference>
<dbReference type="RefSeq" id="WP_219797604.1">
    <property type="nucleotide sequence ID" value="NZ_CP080095.1"/>
</dbReference>
<organism evidence="2 3">
    <name type="scientific">Paraburkholderia edwinii</name>
    <dbReference type="NCBI Taxonomy" id="2861782"/>
    <lineage>
        <taxon>Bacteria</taxon>
        <taxon>Pseudomonadati</taxon>
        <taxon>Pseudomonadota</taxon>
        <taxon>Betaproteobacteria</taxon>
        <taxon>Burkholderiales</taxon>
        <taxon>Burkholderiaceae</taxon>
        <taxon>Paraburkholderia</taxon>
    </lineage>
</organism>
<dbReference type="Proteomes" id="UP000826462">
    <property type="component" value="Chromosome 1"/>
</dbReference>
<reference evidence="2 3" key="1">
    <citation type="submission" date="2021-07" db="EMBL/GenBank/DDBJ databases">
        <title>Paraburkholderia edwinii protects Aspergillus sp. from phenazines by acting as a toxin sponge.</title>
        <authorList>
            <person name="Dahlstrom K.M."/>
            <person name="Newman D.K."/>
        </authorList>
    </citation>
    <scope>NUCLEOTIDE SEQUENCE [LARGE SCALE GENOMIC DNA]</scope>
    <source>
        <strain evidence="2 3">Pe01</strain>
    </source>
</reference>
<keyword evidence="3" id="KW-1185">Reference proteome</keyword>
<evidence type="ECO:0000313" key="3">
    <source>
        <dbReference type="Proteomes" id="UP000826462"/>
    </source>
</evidence>
<sequence length="88" mass="10312">MNFELEGWDGFVEALAPEWQVNSVTEELLKLVPDEGLAKVIWGCLKSDALRWLYREVPMLDQQRPIDLLSSVEGRQRVKWILLSSPWW</sequence>
<name>A0ABX8UH24_9BURK</name>
<protein>
    <submittedName>
        <fullName evidence="2">MbcA/ParS/Xre antitoxin family protein</fullName>
    </submittedName>
</protein>
<dbReference type="EMBL" id="CP080095">
    <property type="protein sequence ID" value="QYD68211.1"/>
    <property type="molecule type" value="Genomic_DNA"/>
</dbReference>
<dbReference type="InterPro" id="IPR024467">
    <property type="entry name" value="Xre/MbcA/ParS-like_toxin-bd"/>
</dbReference>
<feature type="domain" description="Antitoxin Xre/MbcA/ParS-like toxin-binding" evidence="1">
    <location>
        <begin position="48"/>
        <end position="82"/>
    </location>
</feature>
<accession>A0ABX8UH24</accession>